<organism evidence="1">
    <name type="scientific">uncultured bacterium</name>
    <name type="common">gcode 4</name>
    <dbReference type="NCBI Taxonomy" id="1234023"/>
    <lineage>
        <taxon>Bacteria</taxon>
        <taxon>environmental samples</taxon>
    </lineage>
</organism>
<protein>
    <recommendedName>
        <fullName evidence="2">N-acetyltransferase domain-containing protein</fullName>
    </recommendedName>
</protein>
<name>K2GZY7_9BACT</name>
<reference evidence="1" key="1">
    <citation type="journal article" date="2012" name="Science">
        <title>Fermentation, hydrogen, and sulfur metabolism in multiple uncultivated bacterial phyla.</title>
        <authorList>
            <person name="Wrighton K.C."/>
            <person name="Thomas B.C."/>
            <person name="Sharon I."/>
            <person name="Miller C.S."/>
            <person name="Castelle C.J."/>
            <person name="VerBerkmoes N.C."/>
            <person name="Wilkins M.J."/>
            <person name="Hettich R.L."/>
            <person name="Lipton M.S."/>
            <person name="Williams K.H."/>
            <person name="Long P.E."/>
            <person name="Banfield J.F."/>
        </authorList>
    </citation>
    <scope>NUCLEOTIDE SEQUENCE [LARGE SCALE GENOMIC DNA]</scope>
</reference>
<accession>K2GZY7</accession>
<dbReference type="EMBL" id="AMFJ01000234">
    <property type="protein sequence ID" value="EKE29080.1"/>
    <property type="molecule type" value="Genomic_DNA"/>
</dbReference>
<evidence type="ECO:0008006" key="2">
    <source>
        <dbReference type="Google" id="ProtNLM"/>
    </source>
</evidence>
<gene>
    <name evidence="1" type="ORF">ACD_2C00234G0007</name>
</gene>
<proteinExistence type="predicted"/>
<sequence>MLIKIKFAENEDKTKVLDFFKKNILEDHSSVNFEFLCPFGALAAISRGQVVMMTCWDKMIGWLRFYPRKRDSIVSLYQFAIDENFRSRWLLLQMLRFTWFSLFEASCFPDSTLNDYFRKKGWEITKTDNRNNYWSLKIAW</sequence>
<evidence type="ECO:0000313" key="1">
    <source>
        <dbReference type="EMBL" id="EKE29080.1"/>
    </source>
</evidence>
<comment type="caution">
    <text evidence="1">The sequence shown here is derived from an EMBL/GenBank/DDBJ whole genome shotgun (WGS) entry which is preliminary data.</text>
</comment>
<dbReference type="AlphaFoldDB" id="K2GZY7"/>